<keyword evidence="2" id="KW-0540">Nuclease</keyword>
<accession>A0ABP6Y159</accession>
<dbReference type="Gene3D" id="3.60.10.10">
    <property type="entry name" value="Endonuclease/exonuclease/phosphatase"/>
    <property type="match status" value="1"/>
</dbReference>
<proteinExistence type="predicted"/>
<dbReference type="CDD" id="cd09083">
    <property type="entry name" value="EEP-1"/>
    <property type="match status" value="1"/>
</dbReference>
<dbReference type="Pfam" id="PF03372">
    <property type="entry name" value="Exo_endo_phos"/>
    <property type="match status" value="1"/>
</dbReference>
<dbReference type="InterPro" id="IPR036691">
    <property type="entry name" value="Endo/exonu/phosph_ase_sf"/>
</dbReference>
<evidence type="ECO:0000313" key="3">
    <source>
        <dbReference type="Proteomes" id="UP001500954"/>
    </source>
</evidence>
<dbReference type="SUPFAM" id="SSF56219">
    <property type="entry name" value="DNase I-like"/>
    <property type="match status" value="1"/>
</dbReference>
<dbReference type="InterPro" id="IPR005135">
    <property type="entry name" value="Endo/exonuclease/phosphatase"/>
</dbReference>
<dbReference type="GO" id="GO:0004519">
    <property type="term" value="F:endonuclease activity"/>
    <property type="evidence" value="ECO:0007669"/>
    <property type="project" value="UniProtKB-KW"/>
</dbReference>
<dbReference type="PANTHER" id="PTHR12121:SF36">
    <property type="entry name" value="ENDONUCLEASE_EXONUCLEASE_PHOSPHATASE DOMAIN-CONTAINING PROTEIN"/>
    <property type="match status" value="1"/>
</dbReference>
<evidence type="ECO:0000313" key="2">
    <source>
        <dbReference type="EMBL" id="GAA3575813.1"/>
    </source>
</evidence>
<gene>
    <name evidence="2" type="ORF">GCM10022395_26030</name>
</gene>
<comment type="caution">
    <text evidence="2">The sequence shown here is derived from an EMBL/GenBank/DDBJ whole genome shotgun (WGS) entry which is preliminary data.</text>
</comment>
<dbReference type="InterPro" id="IPR050410">
    <property type="entry name" value="CCR4/nocturin_mRNA_transcr"/>
</dbReference>
<sequence length="301" mass="34825">MAISISLLFVECKADTNNTTEYVIASYNIRYDNNCDRQKGYSWKERSEQIAKLIKTDQFDVFGVQEPFKHQINDMEVLLIDYQRFGVSDDNQPDSKSNHHHDIFYKKDKFNLQAQGSFWLSTGGPDTPPEDLMKAAYGGKAKVCTWGKFEDKQVGTVFYVFNTHYYYANETTKNNSATLTLQKVKEIAGTFPVIFMGDLNITPDSKAYQTLNSTALLSDSYYMTQSKIPEDSLQYNTFNSWKPATNDTLNHYKRIDYIFLSNHWEDKVKSNTVIWDTYEKEGIQKMPSDHNPVMVKLLMPE</sequence>
<keyword evidence="3" id="KW-1185">Reference proteome</keyword>
<dbReference type="PANTHER" id="PTHR12121">
    <property type="entry name" value="CARBON CATABOLITE REPRESSOR PROTEIN 4"/>
    <property type="match status" value="1"/>
</dbReference>
<evidence type="ECO:0000259" key="1">
    <source>
        <dbReference type="Pfam" id="PF03372"/>
    </source>
</evidence>
<keyword evidence="2" id="KW-0255">Endonuclease</keyword>
<name>A0ABP6Y159_9FLAO</name>
<keyword evidence="2" id="KW-0378">Hydrolase</keyword>
<protein>
    <submittedName>
        <fullName evidence="2">Endonuclease/exonuclease/phosphatase family protein</fullName>
    </submittedName>
</protein>
<dbReference type="Proteomes" id="UP001500954">
    <property type="component" value="Unassembled WGS sequence"/>
</dbReference>
<reference evidence="3" key="1">
    <citation type="journal article" date="2019" name="Int. J. Syst. Evol. Microbiol.">
        <title>The Global Catalogue of Microorganisms (GCM) 10K type strain sequencing project: providing services to taxonomists for standard genome sequencing and annotation.</title>
        <authorList>
            <consortium name="The Broad Institute Genomics Platform"/>
            <consortium name="The Broad Institute Genome Sequencing Center for Infectious Disease"/>
            <person name="Wu L."/>
            <person name="Ma J."/>
        </authorList>
    </citation>
    <scope>NUCLEOTIDE SEQUENCE [LARGE SCALE GENOMIC DNA]</scope>
    <source>
        <strain evidence="3">JCM 17111</strain>
    </source>
</reference>
<dbReference type="EMBL" id="BAABCY010000070">
    <property type="protein sequence ID" value="GAA3575813.1"/>
    <property type="molecule type" value="Genomic_DNA"/>
</dbReference>
<organism evidence="2 3">
    <name type="scientific">Snuella lapsa</name>
    <dbReference type="NCBI Taxonomy" id="870481"/>
    <lineage>
        <taxon>Bacteria</taxon>
        <taxon>Pseudomonadati</taxon>
        <taxon>Bacteroidota</taxon>
        <taxon>Flavobacteriia</taxon>
        <taxon>Flavobacteriales</taxon>
        <taxon>Flavobacteriaceae</taxon>
        <taxon>Snuella</taxon>
    </lineage>
</organism>
<feature type="domain" description="Endonuclease/exonuclease/phosphatase" evidence="1">
    <location>
        <begin position="25"/>
        <end position="290"/>
    </location>
</feature>